<dbReference type="CDD" id="cd01174">
    <property type="entry name" value="ribokinase"/>
    <property type="match status" value="1"/>
</dbReference>
<keyword evidence="13" id="KW-1185">Reference proteome</keyword>
<comment type="subcellular location">
    <subcellularLocation>
        <location evidence="9">Cytoplasm</location>
    </subcellularLocation>
</comment>
<feature type="binding site" evidence="9">
    <location>
        <begin position="223"/>
        <end position="228"/>
    </location>
    <ligand>
        <name>ATP</name>
        <dbReference type="ChEBI" id="CHEBI:30616"/>
    </ligand>
</feature>
<comment type="caution">
    <text evidence="12">The sequence shown here is derived from an EMBL/GenBank/DDBJ whole genome shotgun (WGS) entry which is preliminary data.</text>
</comment>
<dbReference type="GO" id="GO:0005524">
    <property type="term" value="F:ATP binding"/>
    <property type="evidence" value="ECO:0007669"/>
    <property type="project" value="UniProtKB-UniRule"/>
</dbReference>
<keyword evidence="1 9" id="KW-0808">Transferase</keyword>
<dbReference type="GO" id="GO:0019303">
    <property type="term" value="P:D-ribose catabolic process"/>
    <property type="evidence" value="ECO:0007669"/>
    <property type="project" value="UniProtKB-UniRule"/>
</dbReference>
<dbReference type="GO" id="GO:0005829">
    <property type="term" value="C:cytosol"/>
    <property type="evidence" value="ECO:0007669"/>
    <property type="project" value="TreeGrafter"/>
</dbReference>
<keyword evidence="4 9" id="KW-0418">Kinase</keyword>
<dbReference type="eggNOG" id="COG0524">
    <property type="taxonomic scope" value="Bacteria"/>
</dbReference>
<feature type="binding site" evidence="9">
    <location>
        <position position="290"/>
    </location>
    <ligand>
        <name>K(+)</name>
        <dbReference type="ChEBI" id="CHEBI:29103"/>
    </ligand>
</feature>
<feature type="active site" description="Proton acceptor" evidence="9">
    <location>
        <position position="256"/>
    </location>
</feature>
<dbReference type="InterPro" id="IPR029056">
    <property type="entry name" value="Ribokinase-like"/>
</dbReference>
<dbReference type="GO" id="GO:0046872">
    <property type="term" value="F:metal ion binding"/>
    <property type="evidence" value="ECO:0007669"/>
    <property type="project" value="UniProtKB-KW"/>
</dbReference>
<dbReference type="SUPFAM" id="SSF53613">
    <property type="entry name" value="Ribokinase-like"/>
    <property type="match status" value="1"/>
</dbReference>
<feature type="binding site" evidence="9">
    <location>
        <position position="287"/>
    </location>
    <ligand>
        <name>K(+)</name>
        <dbReference type="ChEBI" id="CHEBI:29103"/>
    </ligand>
</feature>
<accession>A0A023D0R8</accession>
<feature type="binding site" evidence="9">
    <location>
        <position position="296"/>
    </location>
    <ligand>
        <name>K(+)</name>
        <dbReference type="ChEBI" id="CHEBI:29103"/>
    </ligand>
</feature>
<dbReference type="Gene3D" id="3.40.1190.20">
    <property type="match status" value="1"/>
</dbReference>
<dbReference type="EC" id="2.7.1.15" evidence="9 10"/>
<comment type="caution">
    <text evidence="9">Lacks conserved residue(s) required for the propagation of feature annotation.</text>
</comment>
<feature type="binding site" evidence="9">
    <location>
        <begin position="14"/>
        <end position="16"/>
    </location>
    <ligand>
        <name>substrate</name>
    </ligand>
</feature>
<dbReference type="OrthoDB" id="9775849at2"/>
<dbReference type="RefSeq" id="WP_034989900.1">
    <property type="nucleotide sequence ID" value="NZ_AYZF01000011.1"/>
</dbReference>
<dbReference type="NCBIfam" id="TIGR02152">
    <property type="entry name" value="D_ribokin_bact"/>
    <property type="match status" value="1"/>
</dbReference>
<feature type="binding site" evidence="9">
    <location>
        <position position="250"/>
    </location>
    <ligand>
        <name>K(+)</name>
        <dbReference type="ChEBI" id="CHEBI:29103"/>
    </ligand>
</feature>
<keyword evidence="5 9" id="KW-0067">ATP-binding</keyword>
<dbReference type="AlphaFoldDB" id="A0A023D0R8"/>
<dbReference type="InterPro" id="IPR002139">
    <property type="entry name" value="Ribo/fructo_kinase"/>
</dbReference>
<evidence type="ECO:0000256" key="5">
    <source>
        <dbReference type="ARBA" id="ARBA00022840"/>
    </source>
</evidence>
<evidence type="ECO:0000256" key="7">
    <source>
        <dbReference type="ARBA" id="ARBA00022958"/>
    </source>
</evidence>
<dbReference type="HAMAP" id="MF_01987">
    <property type="entry name" value="Ribokinase"/>
    <property type="match status" value="1"/>
</dbReference>
<dbReference type="InterPro" id="IPR011877">
    <property type="entry name" value="Ribokinase"/>
</dbReference>
<keyword evidence="9" id="KW-0963">Cytoplasm</keyword>
<name>A0A023D0R8_9LACO</name>
<keyword evidence="3 9" id="KW-0547">Nucleotide-binding</keyword>
<proteinExistence type="inferred from homology"/>
<dbReference type="UniPathway" id="UPA00916">
    <property type="reaction ID" value="UER00889"/>
</dbReference>
<gene>
    <name evidence="9" type="primary">rbsK</name>
    <name evidence="12" type="ORF">FD15_GL001059</name>
</gene>
<evidence type="ECO:0000256" key="3">
    <source>
        <dbReference type="ARBA" id="ARBA00022741"/>
    </source>
</evidence>
<dbReference type="Proteomes" id="UP000050961">
    <property type="component" value="Unassembled WGS sequence"/>
</dbReference>
<evidence type="ECO:0000256" key="10">
    <source>
        <dbReference type="NCBIfam" id="TIGR02152"/>
    </source>
</evidence>
<evidence type="ECO:0000313" key="12">
    <source>
        <dbReference type="EMBL" id="KRN06438.1"/>
    </source>
</evidence>
<feature type="binding site" evidence="9">
    <location>
        <position position="187"/>
    </location>
    <ligand>
        <name>ATP</name>
        <dbReference type="ChEBI" id="CHEBI:30616"/>
    </ligand>
</feature>
<evidence type="ECO:0000256" key="2">
    <source>
        <dbReference type="ARBA" id="ARBA00022723"/>
    </source>
</evidence>
<organism evidence="12 13">
    <name type="scientific">Liquorilactobacillus sucicola DSM 21376 = JCM 15457</name>
    <dbReference type="NCBI Taxonomy" id="1423806"/>
    <lineage>
        <taxon>Bacteria</taxon>
        <taxon>Bacillati</taxon>
        <taxon>Bacillota</taxon>
        <taxon>Bacilli</taxon>
        <taxon>Lactobacillales</taxon>
        <taxon>Lactobacillaceae</taxon>
        <taxon>Liquorilactobacillus</taxon>
    </lineage>
</organism>
<reference evidence="12 13" key="1">
    <citation type="journal article" date="2015" name="Genome Announc.">
        <title>Expanding the biotechnology potential of lactobacilli through comparative genomics of 213 strains and associated genera.</title>
        <authorList>
            <person name="Sun Z."/>
            <person name="Harris H.M."/>
            <person name="McCann A."/>
            <person name="Guo C."/>
            <person name="Argimon S."/>
            <person name="Zhang W."/>
            <person name="Yang X."/>
            <person name="Jeffery I.B."/>
            <person name="Cooney J.C."/>
            <person name="Kagawa T.F."/>
            <person name="Liu W."/>
            <person name="Song Y."/>
            <person name="Salvetti E."/>
            <person name="Wrobel A."/>
            <person name="Rasinkangas P."/>
            <person name="Parkhill J."/>
            <person name="Rea M.C."/>
            <person name="O'Sullivan O."/>
            <person name="Ritari J."/>
            <person name="Douillard F.P."/>
            <person name="Paul Ross R."/>
            <person name="Yang R."/>
            <person name="Briner A.E."/>
            <person name="Felis G.E."/>
            <person name="de Vos W.M."/>
            <person name="Barrangou R."/>
            <person name="Klaenhammer T.R."/>
            <person name="Caufield P.W."/>
            <person name="Cui Y."/>
            <person name="Zhang H."/>
            <person name="O'Toole P.W."/>
        </authorList>
    </citation>
    <scope>NUCLEOTIDE SEQUENCE [LARGE SCALE GENOMIC DNA]</scope>
    <source>
        <strain evidence="12 13">DSM 21376</strain>
    </source>
</reference>
<dbReference type="GO" id="GO:0004747">
    <property type="term" value="F:ribokinase activity"/>
    <property type="evidence" value="ECO:0007669"/>
    <property type="project" value="UniProtKB-UniRule"/>
</dbReference>
<comment type="catalytic activity">
    <reaction evidence="9">
        <text>D-ribose + ATP = D-ribose 5-phosphate + ADP + H(+)</text>
        <dbReference type="Rhea" id="RHEA:13697"/>
        <dbReference type="ChEBI" id="CHEBI:15378"/>
        <dbReference type="ChEBI" id="CHEBI:30616"/>
        <dbReference type="ChEBI" id="CHEBI:47013"/>
        <dbReference type="ChEBI" id="CHEBI:78346"/>
        <dbReference type="ChEBI" id="CHEBI:456216"/>
        <dbReference type="EC" id="2.7.1.15"/>
    </reaction>
</comment>
<comment type="activity regulation">
    <text evidence="9">Activated by a monovalent cation that binds near, but not in, the active site. The most likely occupant of the site in vivo is potassium. Ion binding induces a conformational change that may alter substrate affinity.</text>
</comment>
<comment type="function">
    <text evidence="9">Catalyzes the phosphorylation of ribose at O-5 in a reaction requiring ATP and magnesium. The resulting D-ribose-5-phosphate can then be used either for sythesis of nucleotides, histidine, and tryptophan, or as a component of the pentose phosphate pathway.</text>
</comment>
<dbReference type="PATRIC" id="fig|1423806.3.peg.1076"/>
<dbReference type="Pfam" id="PF00294">
    <property type="entry name" value="PfkB"/>
    <property type="match status" value="1"/>
</dbReference>
<dbReference type="PRINTS" id="PR00990">
    <property type="entry name" value="RIBOKINASE"/>
</dbReference>
<keyword evidence="2 9" id="KW-0479">Metal-binding</keyword>
<dbReference type="PANTHER" id="PTHR10584">
    <property type="entry name" value="SUGAR KINASE"/>
    <property type="match status" value="1"/>
</dbReference>
<evidence type="ECO:0000313" key="13">
    <source>
        <dbReference type="Proteomes" id="UP000050961"/>
    </source>
</evidence>
<keyword evidence="7 9" id="KW-0630">Potassium</keyword>
<protein>
    <recommendedName>
        <fullName evidence="9 10">Ribokinase</fullName>
        <shortName evidence="9">RK</shortName>
        <ecNumber evidence="9 10">2.7.1.15</ecNumber>
    </recommendedName>
</protein>
<comment type="similarity">
    <text evidence="9">Belongs to the carbohydrate kinase PfkB family. Ribokinase subfamily.</text>
</comment>
<feature type="binding site" evidence="9">
    <location>
        <position position="256"/>
    </location>
    <ligand>
        <name>substrate</name>
    </ligand>
</feature>
<evidence type="ECO:0000256" key="4">
    <source>
        <dbReference type="ARBA" id="ARBA00022777"/>
    </source>
</evidence>
<feature type="binding site" evidence="9">
    <location>
        <position position="252"/>
    </location>
    <ligand>
        <name>K(+)</name>
        <dbReference type="ChEBI" id="CHEBI:29103"/>
    </ligand>
</feature>
<feature type="domain" description="Carbohydrate kinase PfkB" evidence="11">
    <location>
        <begin position="5"/>
        <end position="299"/>
    </location>
</feature>
<sequence length="306" mass="32671">MKKRKRVVILGSINVDIILQLARLPKPGETMKLQGFETAGGGKGANQAIAAARSSADVHFIGRVGADQYGKQMLSLLQENDVNSEHVKIDADKPTGQAYILLQQSGENSILVNSGANAFIQKEDVENARQLIEGADVVVAQFEVPIPRIIEAFEIARQAGVSTILNPAPALKVPDELLELTDLITPNEVEAEMLTDIHVDSKTAQRRAAEKLKAKGAKNVLLTLGSEGAYYLTEADQEESVAAFKVEVADTTGAGDTFIGCLAAKLAPDFTNIAQAVRYATKASSLTVQKIGAIPSIPTEKEILAK</sequence>
<evidence type="ECO:0000256" key="8">
    <source>
        <dbReference type="ARBA" id="ARBA00023277"/>
    </source>
</evidence>
<evidence type="ECO:0000259" key="11">
    <source>
        <dbReference type="Pfam" id="PF00294"/>
    </source>
</evidence>
<keyword evidence="6 9" id="KW-0460">Magnesium</keyword>
<feature type="binding site" evidence="9">
    <location>
        <position position="143"/>
    </location>
    <ligand>
        <name>substrate</name>
    </ligand>
</feature>
<comment type="subunit">
    <text evidence="9">Homodimer.</text>
</comment>
<dbReference type="InterPro" id="IPR011611">
    <property type="entry name" value="PfkB_dom"/>
</dbReference>
<evidence type="ECO:0000256" key="9">
    <source>
        <dbReference type="HAMAP-Rule" id="MF_01987"/>
    </source>
</evidence>
<evidence type="ECO:0000256" key="6">
    <source>
        <dbReference type="ARBA" id="ARBA00022842"/>
    </source>
</evidence>
<comment type="cofactor">
    <cofactor evidence="9">
        <name>Mg(2+)</name>
        <dbReference type="ChEBI" id="CHEBI:18420"/>
    </cofactor>
    <text evidence="9">Requires a divalent cation, most likely magnesium in vivo, as an electrophilic catalyst to aid phosphoryl group transfer. It is the chelate of the metal and the nucleotide that is the actual substrate.</text>
</comment>
<comment type="pathway">
    <text evidence="9">Carbohydrate metabolism; D-ribose degradation; D-ribose 5-phosphate from beta-D-ribopyranose: step 2/2.</text>
</comment>
<dbReference type="PANTHER" id="PTHR10584:SF166">
    <property type="entry name" value="RIBOKINASE"/>
    <property type="match status" value="1"/>
</dbReference>
<feature type="binding site" evidence="9">
    <location>
        <begin position="42"/>
        <end position="46"/>
    </location>
    <ligand>
        <name>substrate</name>
    </ligand>
</feature>
<dbReference type="EMBL" id="AYZF01000011">
    <property type="protein sequence ID" value="KRN06438.1"/>
    <property type="molecule type" value="Genomic_DNA"/>
</dbReference>
<evidence type="ECO:0000256" key="1">
    <source>
        <dbReference type="ARBA" id="ARBA00022679"/>
    </source>
</evidence>
<dbReference type="STRING" id="1423806.FD15_GL001059"/>
<feature type="binding site" evidence="9">
    <location>
        <position position="292"/>
    </location>
    <ligand>
        <name>K(+)</name>
        <dbReference type="ChEBI" id="CHEBI:29103"/>
    </ligand>
</feature>
<keyword evidence="8 9" id="KW-0119">Carbohydrate metabolism</keyword>
<feature type="binding site" evidence="9">
    <location>
        <begin position="255"/>
        <end position="256"/>
    </location>
    <ligand>
        <name>ATP</name>
        <dbReference type="ChEBI" id="CHEBI:30616"/>
    </ligand>
</feature>